<dbReference type="EMBL" id="ADBV01006789">
    <property type="protein sequence ID" value="EJW78256.1"/>
    <property type="molecule type" value="Genomic_DNA"/>
</dbReference>
<gene>
    <name evidence="1" type="ORF">WUBG_10835</name>
</gene>
<name>J9E7G7_WUCBA</name>
<protein>
    <recommendedName>
        <fullName evidence="3">Protein kinase domain-containing protein</fullName>
    </recommendedName>
</protein>
<dbReference type="SUPFAM" id="SSF56112">
    <property type="entry name" value="Protein kinase-like (PK-like)"/>
    <property type="match status" value="1"/>
</dbReference>
<dbReference type="AlphaFoldDB" id="J9E7G7"/>
<dbReference type="Proteomes" id="UP000004810">
    <property type="component" value="Unassembled WGS sequence"/>
</dbReference>
<proteinExistence type="predicted"/>
<evidence type="ECO:0008006" key="3">
    <source>
        <dbReference type="Google" id="ProtNLM"/>
    </source>
</evidence>
<accession>J9E7G7</accession>
<dbReference type="Gene3D" id="1.10.510.10">
    <property type="entry name" value="Transferase(Phosphotransferase) domain 1"/>
    <property type="match status" value="1"/>
</dbReference>
<sequence length="137" mass="15929">MQSREKCLNILQNSNQIVIFKFFIVERGKDKRQKRTVAIKVEPEHHGELDNAPNDPRRLVIEQQVLLTLRKKPNIPMIYASGKTEKNCPYIVMQILGKNLTTLRKERTEPKFTLSTAFRIGQQGSRKSMEQYNSSNN</sequence>
<evidence type="ECO:0000313" key="1">
    <source>
        <dbReference type="EMBL" id="EJW78256.1"/>
    </source>
</evidence>
<organism evidence="1 2">
    <name type="scientific">Wuchereria bancrofti</name>
    <dbReference type="NCBI Taxonomy" id="6293"/>
    <lineage>
        <taxon>Eukaryota</taxon>
        <taxon>Metazoa</taxon>
        <taxon>Ecdysozoa</taxon>
        <taxon>Nematoda</taxon>
        <taxon>Chromadorea</taxon>
        <taxon>Rhabditida</taxon>
        <taxon>Spirurina</taxon>
        <taxon>Spiruromorpha</taxon>
        <taxon>Filarioidea</taxon>
        <taxon>Onchocercidae</taxon>
        <taxon>Wuchereria</taxon>
    </lineage>
</organism>
<comment type="caution">
    <text evidence="1">The sequence shown here is derived from an EMBL/GenBank/DDBJ whole genome shotgun (WGS) entry which is preliminary data.</text>
</comment>
<reference evidence="2" key="1">
    <citation type="submission" date="2012-08" db="EMBL/GenBank/DDBJ databases">
        <title>The Genome Sequence of Wuchereria bancrofti.</title>
        <authorList>
            <person name="Nutman T.B."/>
            <person name="Fink D.L."/>
            <person name="Russ C."/>
            <person name="Young S."/>
            <person name="Zeng Q."/>
            <person name="Koehrsen M."/>
            <person name="Alvarado L."/>
            <person name="Berlin A."/>
            <person name="Chapman S.B."/>
            <person name="Chen Z."/>
            <person name="Freedman E."/>
            <person name="Gellesch M."/>
            <person name="Goldberg J."/>
            <person name="Griggs A."/>
            <person name="Gujja S."/>
            <person name="Heilman E.R."/>
            <person name="Heiman D."/>
            <person name="Hepburn T."/>
            <person name="Howarth C."/>
            <person name="Jen D."/>
            <person name="Larson L."/>
            <person name="Lewis B."/>
            <person name="Mehta T."/>
            <person name="Park D."/>
            <person name="Pearson M."/>
            <person name="Roberts A."/>
            <person name="Saif S."/>
            <person name="Shea T."/>
            <person name="Shenoy N."/>
            <person name="Sisk P."/>
            <person name="Stolte C."/>
            <person name="Sykes S."/>
            <person name="Walk T."/>
            <person name="White J."/>
            <person name="Yandava C."/>
            <person name="Haas B."/>
            <person name="Henn M.R."/>
            <person name="Nusbaum C."/>
            <person name="Birren B."/>
        </authorList>
    </citation>
    <scope>NUCLEOTIDE SEQUENCE [LARGE SCALE GENOMIC DNA]</scope>
    <source>
        <strain evidence="2">NA</strain>
    </source>
</reference>
<dbReference type="InterPro" id="IPR011009">
    <property type="entry name" value="Kinase-like_dom_sf"/>
</dbReference>
<evidence type="ECO:0000313" key="2">
    <source>
        <dbReference type="Proteomes" id="UP000004810"/>
    </source>
</evidence>